<keyword evidence="4 7" id="KW-0238">DNA-binding</keyword>
<reference evidence="11 12" key="1">
    <citation type="submission" date="2018-03" db="EMBL/GenBank/DDBJ databases">
        <title>Genome sequencing of Ottowia sp.</title>
        <authorList>
            <person name="Kim S.-J."/>
            <person name="Heo J."/>
            <person name="Kwon S.-W."/>
        </authorList>
    </citation>
    <scope>NUCLEOTIDE SEQUENCE [LARGE SCALE GENOMIC DNA]</scope>
    <source>
        <strain evidence="11 12">KADR8-3</strain>
    </source>
</reference>
<keyword evidence="12" id="KW-1185">Reference proteome</keyword>
<feature type="DNA-binding region" description="OmpR/PhoB-type" evidence="7">
    <location>
        <begin position="124"/>
        <end position="218"/>
    </location>
</feature>
<feature type="modified residue" description="4-aspartylphosphate" evidence="6">
    <location>
        <position position="51"/>
    </location>
</feature>
<dbReference type="Proteomes" id="UP000239709">
    <property type="component" value="Chromosome"/>
</dbReference>
<keyword evidence="3" id="KW-0805">Transcription regulation</keyword>
<evidence type="ECO:0000256" key="3">
    <source>
        <dbReference type="ARBA" id="ARBA00023015"/>
    </source>
</evidence>
<feature type="compositionally biased region" description="Low complexity" evidence="8">
    <location>
        <begin position="231"/>
        <end position="249"/>
    </location>
</feature>
<dbReference type="PANTHER" id="PTHR48111:SF67">
    <property type="entry name" value="TRANSCRIPTIONAL REGULATORY PROTEIN TCTD"/>
    <property type="match status" value="1"/>
</dbReference>
<evidence type="ECO:0000256" key="8">
    <source>
        <dbReference type="SAM" id="MobiDB-lite"/>
    </source>
</evidence>
<evidence type="ECO:0000259" key="10">
    <source>
        <dbReference type="PROSITE" id="PS51755"/>
    </source>
</evidence>
<gene>
    <name evidence="11" type="ORF">C6570_09445</name>
</gene>
<feature type="region of interest" description="Disordered" evidence="8">
    <location>
        <begin position="223"/>
        <end position="262"/>
    </location>
</feature>
<evidence type="ECO:0000256" key="7">
    <source>
        <dbReference type="PROSITE-ProRule" id="PRU01091"/>
    </source>
</evidence>
<keyword evidence="2" id="KW-0902">Two-component regulatory system</keyword>
<dbReference type="GO" id="GO:0000156">
    <property type="term" value="F:phosphorelay response regulator activity"/>
    <property type="evidence" value="ECO:0007669"/>
    <property type="project" value="TreeGrafter"/>
</dbReference>
<evidence type="ECO:0000256" key="5">
    <source>
        <dbReference type="ARBA" id="ARBA00023163"/>
    </source>
</evidence>
<dbReference type="PROSITE" id="PS50110">
    <property type="entry name" value="RESPONSE_REGULATORY"/>
    <property type="match status" value="1"/>
</dbReference>
<proteinExistence type="predicted"/>
<evidence type="ECO:0000313" key="11">
    <source>
        <dbReference type="EMBL" id="AVO34425.1"/>
    </source>
</evidence>
<sequence length="262" mass="28557">MRILLAEDDTMIGEVVLDALRAEHYAVDWVKDGAMADTALTTADYDLLLLDLGLPRKDGLDVLRALRGRHQRLPVLIATARDAVGQRVAGLDAGADDYIVKPYDLDELLARIRALLRRADGRAEPAYEWGDVRIVPATREVTQAGVPVVLSAREWAVLEPLLARPGRVLSRQQLEEKLYSWRDEVSSNAVEVYIHGVRKKLGAELIQNVRGLGYLVPAQEMARPTAAPGHPGALADQAAAQQDRPAAPGQAGGGEADHPKHR</sequence>
<dbReference type="InterPro" id="IPR001867">
    <property type="entry name" value="OmpR/PhoB-type_DNA-bd"/>
</dbReference>
<evidence type="ECO:0000259" key="9">
    <source>
        <dbReference type="PROSITE" id="PS50110"/>
    </source>
</evidence>
<dbReference type="SUPFAM" id="SSF52172">
    <property type="entry name" value="CheY-like"/>
    <property type="match status" value="1"/>
</dbReference>
<dbReference type="InterPro" id="IPR036388">
    <property type="entry name" value="WH-like_DNA-bd_sf"/>
</dbReference>
<dbReference type="InterPro" id="IPR001789">
    <property type="entry name" value="Sig_transdc_resp-reg_receiver"/>
</dbReference>
<dbReference type="InterPro" id="IPR011006">
    <property type="entry name" value="CheY-like_superfamily"/>
</dbReference>
<dbReference type="Gene3D" id="3.40.50.2300">
    <property type="match status" value="1"/>
</dbReference>
<dbReference type="SMART" id="SM00448">
    <property type="entry name" value="REC"/>
    <property type="match status" value="1"/>
</dbReference>
<dbReference type="Pfam" id="PF00486">
    <property type="entry name" value="Trans_reg_C"/>
    <property type="match status" value="1"/>
</dbReference>
<name>A0A2S0MEU7_9BURK</name>
<feature type="domain" description="Response regulatory" evidence="9">
    <location>
        <begin position="2"/>
        <end position="116"/>
    </location>
</feature>
<dbReference type="Gene3D" id="1.10.10.10">
    <property type="entry name" value="Winged helix-like DNA-binding domain superfamily/Winged helix DNA-binding domain"/>
    <property type="match status" value="1"/>
</dbReference>
<dbReference type="EMBL" id="CP027666">
    <property type="protein sequence ID" value="AVO34425.1"/>
    <property type="molecule type" value="Genomic_DNA"/>
</dbReference>
<evidence type="ECO:0000256" key="6">
    <source>
        <dbReference type="PROSITE-ProRule" id="PRU00169"/>
    </source>
</evidence>
<dbReference type="GO" id="GO:0005829">
    <property type="term" value="C:cytosol"/>
    <property type="evidence" value="ECO:0007669"/>
    <property type="project" value="TreeGrafter"/>
</dbReference>
<dbReference type="FunFam" id="3.40.50.2300:FF:000002">
    <property type="entry name" value="DNA-binding response regulator PhoP"/>
    <property type="match status" value="1"/>
</dbReference>
<dbReference type="SMART" id="SM00862">
    <property type="entry name" value="Trans_reg_C"/>
    <property type="match status" value="1"/>
</dbReference>
<protein>
    <submittedName>
        <fullName evidence="11">DNA-binding response regulator</fullName>
    </submittedName>
</protein>
<dbReference type="OrthoDB" id="9802426at2"/>
<dbReference type="KEGG" id="otk:C6570_09445"/>
<evidence type="ECO:0000256" key="4">
    <source>
        <dbReference type="ARBA" id="ARBA00023125"/>
    </source>
</evidence>
<dbReference type="AlphaFoldDB" id="A0A2S0MEU7"/>
<dbReference type="GO" id="GO:0032993">
    <property type="term" value="C:protein-DNA complex"/>
    <property type="evidence" value="ECO:0007669"/>
    <property type="project" value="TreeGrafter"/>
</dbReference>
<dbReference type="PROSITE" id="PS51755">
    <property type="entry name" value="OMPR_PHOB"/>
    <property type="match status" value="1"/>
</dbReference>
<keyword evidence="1 6" id="KW-0597">Phosphoprotein</keyword>
<accession>A0A2S0MEU7</accession>
<keyword evidence="5" id="KW-0804">Transcription</keyword>
<dbReference type="PANTHER" id="PTHR48111">
    <property type="entry name" value="REGULATOR OF RPOS"/>
    <property type="match status" value="1"/>
</dbReference>
<dbReference type="Pfam" id="PF00072">
    <property type="entry name" value="Response_reg"/>
    <property type="match status" value="1"/>
</dbReference>
<dbReference type="GO" id="GO:0000976">
    <property type="term" value="F:transcription cis-regulatory region binding"/>
    <property type="evidence" value="ECO:0007669"/>
    <property type="project" value="TreeGrafter"/>
</dbReference>
<evidence type="ECO:0000256" key="2">
    <source>
        <dbReference type="ARBA" id="ARBA00023012"/>
    </source>
</evidence>
<evidence type="ECO:0000313" key="12">
    <source>
        <dbReference type="Proteomes" id="UP000239709"/>
    </source>
</evidence>
<dbReference type="InterPro" id="IPR039420">
    <property type="entry name" value="WalR-like"/>
</dbReference>
<evidence type="ECO:0000256" key="1">
    <source>
        <dbReference type="ARBA" id="ARBA00022553"/>
    </source>
</evidence>
<feature type="domain" description="OmpR/PhoB-type" evidence="10">
    <location>
        <begin position="124"/>
        <end position="218"/>
    </location>
</feature>
<dbReference type="Gene3D" id="6.10.250.690">
    <property type="match status" value="1"/>
</dbReference>
<organism evidence="11 12">
    <name type="scientific">Ottowia oryzae</name>
    <dbReference type="NCBI Taxonomy" id="2109914"/>
    <lineage>
        <taxon>Bacteria</taxon>
        <taxon>Pseudomonadati</taxon>
        <taxon>Pseudomonadota</taxon>
        <taxon>Betaproteobacteria</taxon>
        <taxon>Burkholderiales</taxon>
        <taxon>Comamonadaceae</taxon>
        <taxon>Ottowia</taxon>
    </lineage>
</organism>
<dbReference type="GO" id="GO:0006355">
    <property type="term" value="P:regulation of DNA-templated transcription"/>
    <property type="evidence" value="ECO:0007669"/>
    <property type="project" value="InterPro"/>
</dbReference>
<dbReference type="CDD" id="cd00383">
    <property type="entry name" value="trans_reg_C"/>
    <property type="match status" value="1"/>
</dbReference>